<dbReference type="AlphaFoldDB" id="A0A182SYW7"/>
<evidence type="ECO:0000256" key="1">
    <source>
        <dbReference type="SAM" id="MobiDB-lite"/>
    </source>
</evidence>
<reference evidence="3" key="1">
    <citation type="submission" date="2013-09" db="EMBL/GenBank/DDBJ databases">
        <title>The Genome Sequence of Anopheles maculatus species B.</title>
        <authorList>
            <consortium name="The Broad Institute Genomics Platform"/>
            <person name="Neafsey D.E."/>
            <person name="Besansky N."/>
            <person name="Howell P."/>
            <person name="Walton C."/>
            <person name="Young S.K."/>
            <person name="Zeng Q."/>
            <person name="Gargeya S."/>
            <person name="Fitzgerald M."/>
            <person name="Haas B."/>
            <person name="Abouelleil A."/>
            <person name="Allen A.W."/>
            <person name="Alvarado L."/>
            <person name="Arachchi H.M."/>
            <person name="Berlin A.M."/>
            <person name="Chapman S.B."/>
            <person name="Gainer-Dewar J."/>
            <person name="Goldberg J."/>
            <person name="Griggs A."/>
            <person name="Gujja S."/>
            <person name="Hansen M."/>
            <person name="Howarth C."/>
            <person name="Imamovic A."/>
            <person name="Ireland A."/>
            <person name="Larimer J."/>
            <person name="McCowan C."/>
            <person name="Murphy C."/>
            <person name="Pearson M."/>
            <person name="Poon T.W."/>
            <person name="Priest M."/>
            <person name="Roberts A."/>
            <person name="Saif S."/>
            <person name="Shea T."/>
            <person name="Sisk P."/>
            <person name="Sykes S."/>
            <person name="Wortman J."/>
            <person name="Nusbaum C."/>
            <person name="Birren B."/>
        </authorList>
    </citation>
    <scope>NUCLEOTIDE SEQUENCE [LARGE SCALE GENOMIC DNA]</scope>
    <source>
        <strain evidence="3">maculatus3</strain>
    </source>
</reference>
<dbReference type="PANTHER" id="PTHR14374:SF0">
    <property type="entry name" value="TRAFFICKING PROTEIN PARTICLE COMPLEX SUBUNIT 11"/>
    <property type="match status" value="1"/>
</dbReference>
<dbReference type="PANTHER" id="PTHR14374">
    <property type="entry name" value="FOIE GRAS"/>
    <property type="match status" value="1"/>
</dbReference>
<evidence type="ECO:0000313" key="3">
    <source>
        <dbReference type="Proteomes" id="UP000075901"/>
    </source>
</evidence>
<reference evidence="2" key="2">
    <citation type="submission" date="2020-05" db="UniProtKB">
        <authorList>
            <consortium name="EnsemblMetazoa"/>
        </authorList>
    </citation>
    <scope>IDENTIFICATION</scope>
    <source>
        <strain evidence="2">maculatus3</strain>
    </source>
</reference>
<evidence type="ECO:0000313" key="2">
    <source>
        <dbReference type="EnsemblMetazoa" id="AMAM016230-PA"/>
    </source>
</evidence>
<accession>A0A182SYW7</accession>
<organism evidence="2 3">
    <name type="scientific">Anopheles maculatus</name>
    <dbReference type="NCBI Taxonomy" id="74869"/>
    <lineage>
        <taxon>Eukaryota</taxon>
        <taxon>Metazoa</taxon>
        <taxon>Ecdysozoa</taxon>
        <taxon>Arthropoda</taxon>
        <taxon>Hexapoda</taxon>
        <taxon>Insecta</taxon>
        <taxon>Pterygota</taxon>
        <taxon>Neoptera</taxon>
        <taxon>Endopterygota</taxon>
        <taxon>Diptera</taxon>
        <taxon>Nematocera</taxon>
        <taxon>Culicoidea</taxon>
        <taxon>Culicidae</taxon>
        <taxon>Anophelinae</taxon>
        <taxon>Anopheles</taxon>
        <taxon>Anopheles maculatus group</taxon>
    </lineage>
</organism>
<dbReference type="GO" id="GO:0005737">
    <property type="term" value="C:cytoplasm"/>
    <property type="evidence" value="ECO:0007669"/>
    <property type="project" value="TreeGrafter"/>
</dbReference>
<sequence length="448" mass="50634">SFNTPIKLDLDRLNDLVECRLTFEKRQIKNDEKLQLLLYIRSLTEVPLKLKNFSILLTDLKSSSVRINASQYAEYNGPSDDHTVASSSKPIDEFILEPEKCYRILFIGDRCLFAESVDVHIFRLELQMGSEKTHAVLSVREKLNTSKTFKSYNPHKDCMESIGVISSCYIIPTFHLGSQTKPTNQPMLTNEFHQVTTKIFNQSDLCLQNVGVSISVPQVLRNNVFLTTDLNQPLQKIHSHVQIDIGELQMQSSTTVSYYLASLVAGNIELKQKMYYQMENLHQSKGDALAGGTGAADSPSTPNSEKEDLAKLLANEKGLQKYVNNHNVKIEFVHEDEQVVRKIKEDTVVVPCVEEIKLTGRFYTLSREALGQAYRSEDFLLRVNMEIKSPDPIDILETQFISDHNIVEKPYQGGKPIGGTGLRPASRFEDLKLLSASNCTRDWVARGD</sequence>
<protein>
    <submittedName>
        <fullName evidence="2">Uncharacterized protein</fullName>
    </submittedName>
</protein>
<dbReference type="VEuPathDB" id="VectorBase:AMAM016230"/>
<proteinExistence type="predicted"/>
<feature type="region of interest" description="Disordered" evidence="1">
    <location>
        <begin position="287"/>
        <end position="306"/>
    </location>
</feature>
<name>A0A182SYW7_9DIPT</name>
<keyword evidence="3" id="KW-1185">Reference proteome</keyword>
<dbReference type="EnsemblMetazoa" id="AMAM016230-RA">
    <property type="protein sequence ID" value="AMAM016230-PA"/>
    <property type="gene ID" value="AMAM016230"/>
</dbReference>
<dbReference type="Proteomes" id="UP000075901">
    <property type="component" value="Unassembled WGS sequence"/>
</dbReference>